<keyword evidence="1" id="KW-1133">Transmembrane helix</keyword>
<organism evidence="2 3">
    <name type="scientific">Spirosoma telluris</name>
    <dbReference type="NCBI Taxonomy" id="2183553"/>
    <lineage>
        <taxon>Bacteria</taxon>
        <taxon>Pseudomonadati</taxon>
        <taxon>Bacteroidota</taxon>
        <taxon>Cytophagia</taxon>
        <taxon>Cytophagales</taxon>
        <taxon>Cytophagaceae</taxon>
        <taxon>Spirosoma</taxon>
    </lineage>
</organism>
<dbReference type="RefSeq" id="WP_111348569.1">
    <property type="nucleotide sequence ID" value="NZ_QLII01000001.1"/>
</dbReference>
<comment type="caution">
    <text evidence="2">The sequence shown here is derived from an EMBL/GenBank/DDBJ whole genome shotgun (WGS) entry which is preliminary data.</text>
</comment>
<sequence length="67" mass="7724">MEKFKKIVVSILMMIVWGVLFAMVIPMKSVRGQVVTVLICLIINSILAAYYSCIDRQPASFREWLKM</sequence>
<evidence type="ECO:0000313" key="2">
    <source>
        <dbReference type="EMBL" id="RAI77692.1"/>
    </source>
</evidence>
<proteinExistence type="predicted"/>
<dbReference type="Proteomes" id="UP000249016">
    <property type="component" value="Unassembled WGS sequence"/>
</dbReference>
<protein>
    <submittedName>
        <fullName evidence="2">Uncharacterized protein</fullName>
    </submittedName>
</protein>
<feature type="transmembrane region" description="Helical" evidence="1">
    <location>
        <begin position="33"/>
        <end position="53"/>
    </location>
</feature>
<keyword evidence="1" id="KW-0472">Membrane</keyword>
<reference evidence="2 3" key="1">
    <citation type="submission" date="2018-06" db="EMBL/GenBank/DDBJ databases">
        <title>Spirosoma sp. HMF3257 Genome sequencing and assembly.</title>
        <authorList>
            <person name="Kang H."/>
            <person name="Cha I."/>
            <person name="Kim H."/>
            <person name="Kang J."/>
            <person name="Joh K."/>
        </authorList>
    </citation>
    <scope>NUCLEOTIDE SEQUENCE [LARGE SCALE GENOMIC DNA]</scope>
    <source>
        <strain evidence="2 3">HMF3257</strain>
    </source>
</reference>
<keyword evidence="1" id="KW-0812">Transmembrane</keyword>
<feature type="transmembrane region" description="Helical" evidence="1">
    <location>
        <begin position="7"/>
        <end position="27"/>
    </location>
</feature>
<dbReference type="OrthoDB" id="964969at2"/>
<dbReference type="AlphaFoldDB" id="A0A327NQW7"/>
<dbReference type="EMBL" id="QLII01000001">
    <property type="protein sequence ID" value="RAI77692.1"/>
    <property type="molecule type" value="Genomic_DNA"/>
</dbReference>
<evidence type="ECO:0000313" key="3">
    <source>
        <dbReference type="Proteomes" id="UP000249016"/>
    </source>
</evidence>
<accession>A0A327NQW7</accession>
<name>A0A327NQW7_9BACT</name>
<keyword evidence="3" id="KW-1185">Reference proteome</keyword>
<gene>
    <name evidence="2" type="ORF">HMF3257_32535</name>
</gene>
<evidence type="ECO:0000256" key="1">
    <source>
        <dbReference type="SAM" id="Phobius"/>
    </source>
</evidence>